<organism evidence="2 3">
    <name type="scientific">Silvibacterium bohemicum</name>
    <dbReference type="NCBI Taxonomy" id="1577686"/>
    <lineage>
        <taxon>Bacteria</taxon>
        <taxon>Pseudomonadati</taxon>
        <taxon>Acidobacteriota</taxon>
        <taxon>Terriglobia</taxon>
        <taxon>Terriglobales</taxon>
        <taxon>Acidobacteriaceae</taxon>
        <taxon>Silvibacterium</taxon>
    </lineage>
</organism>
<reference evidence="2 3" key="1">
    <citation type="submission" date="2020-08" db="EMBL/GenBank/DDBJ databases">
        <title>Genomic Encyclopedia of Type Strains, Phase IV (KMG-IV): sequencing the most valuable type-strain genomes for metagenomic binning, comparative biology and taxonomic classification.</title>
        <authorList>
            <person name="Goeker M."/>
        </authorList>
    </citation>
    <scope>NUCLEOTIDE SEQUENCE [LARGE SCALE GENOMIC DNA]</scope>
    <source>
        <strain evidence="2 3">DSM 103733</strain>
    </source>
</reference>
<evidence type="ECO:0000313" key="2">
    <source>
        <dbReference type="EMBL" id="MBB6146535.1"/>
    </source>
</evidence>
<evidence type="ECO:0000313" key="3">
    <source>
        <dbReference type="Proteomes" id="UP000538666"/>
    </source>
</evidence>
<keyword evidence="3" id="KW-1185">Reference proteome</keyword>
<dbReference type="Proteomes" id="UP000538666">
    <property type="component" value="Unassembled WGS sequence"/>
</dbReference>
<evidence type="ECO:0000256" key="1">
    <source>
        <dbReference type="SAM" id="MobiDB-lite"/>
    </source>
</evidence>
<protein>
    <submittedName>
        <fullName evidence="2">Uncharacterized protein</fullName>
    </submittedName>
</protein>
<comment type="caution">
    <text evidence="2">The sequence shown here is derived from an EMBL/GenBank/DDBJ whole genome shotgun (WGS) entry which is preliminary data.</text>
</comment>
<name>A0A841K0M8_9BACT</name>
<dbReference type="EMBL" id="JACHEK010000010">
    <property type="protein sequence ID" value="MBB6146535.1"/>
    <property type="molecule type" value="Genomic_DNA"/>
</dbReference>
<dbReference type="RefSeq" id="WP_050060423.1">
    <property type="nucleotide sequence ID" value="NZ_JACHEK010000010.1"/>
</dbReference>
<sequence length="316" mass="33906">MAGSTVYHSGSSTIPRPSSPVAYRPLAPVQAKLAAPPVYRPQGPAQTKLAASPLKPIRPLVTPAAAAPPVYRPFAPAAAQTKNAVSGGNAPAVYRPQTGERAASGVLQRAVPTHVGLPKPTPVVDYAPRGGERTEFEPKAHPRKTFSFGTNTRNRILSQPQFNPQFAGHRVISVRDSASGQQVNPEGVQLDHRVSWDTISKVMAEHNAQLHAQGKAFDPATYYTLKDAKLYYNDLENLHPALGALNASAGALGVQNVTKIHQGLEMYVGKVQAAWQNLQQGITSIGYLNEEEKAEGIAGRLHQIAHSMNELTEALF</sequence>
<gene>
    <name evidence="2" type="ORF">HNQ77_004514</name>
</gene>
<accession>A0A841K0M8</accession>
<feature type="region of interest" description="Disordered" evidence="1">
    <location>
        <begin position="1"/>
        <end position="20"/>
    </location>
</feature>
<proteinExistence type="predicted"/>
<feature type="compositionally biased region" description="Polar residues" evidence="1">
    <location>
        <begin position="1"/>
        <end position="16"/>
    </location>
</feature>
<dbReference type="AlphaFoldDB" id="A0A841K0M8"/>